<gene>
    <name evidence="1" type="ORF">A4H34_01845</name>
</gene>
<name>A0A179B2L6_9ACTO</name>
<dbReference type="STRING" id="1823756.A4H34_01845"/>
<comment type="caution">
    <text evidence="1">The sequence shown here is derived from an EMBL/GenBank/DDBJ whole genome shotgun (WGS) entry which is preliminary data.</text>
</comment>
<protein>
    <submittedName>
        <fullName evidence="1">Uncharacterized protein</fullName>
    </submittedName>
</protein>
<evidence type="ECO:0000313" key="2">
    <source>
        <dbReference type="Proteomes" id="UP000078368"/>
    </source>
</evidence>
<organism evidence="1 2">
    <name type="scientific">Peptidiphaga gingivicola</name>
    <dbReference type="NCBI Taxonomy" id="2741497"/>
    <lineage>
        <taxon>Bacteria</taxon>
        <taxon>Bacillati</taxon>
        <taxon>Actinomycetota</taxon>
        <taxon>Actinomycetes</taxon>
        <taxon>Actinomycetales</taxon>
        <taxon>Actinomycetaceae</taxon>
        <taxon>Peptidiphaga</taxon>
    </lineage>
</organism>
<accession>A0A179B2L6</accession>
<reference evidence="1 2" key="1">
    <citation type="submission" date="2016-04" db="EMBL/GenBank/DDBJ databases">
        <title>Peptidophaga gingivicola gen. nov., sp. nov., isolated from human subgingival plaque.</title>
        <authorList>
            <person name="Beall C.J."/>
            <person name="Mokrzan E.M."/>
            <person name="Griffen A.L."/>
            <person name="Leys E.J."/>
        </authorList>
    </citation>
    <scope>NUCLEOTIDE SEQUENCE [LARGE SCALE GENOMIC DNA]</scope>
    <source>
        <strain evidence="1 2">BA112</strain>
    </source>
</reference>
<proteinExistence type="predicted"/>
<evidence type="ECO:0000313" key="1">
    <source>
        <dbReference type="EMBL" id="OAP85956.1"/>
    </source>
</evidence>
<keyword evidence="2" id="KW-1185">Reference proteome</keyword>
<dbReference type="EMBL" id="LVZK01000001">
    <property type="protein sequence ID" value="OAP85956.1"/>
    <property type="molecule type" value="Genomic_DNA"/>
</dbReference>
<dbReference type="Proteomes" id="UP000078368">
    <property type="component" value="Unassembled WGS sequence"/>
</dbReference>
<dbReference type="AlphaFoldDB" id="A0A179B2L6"/>
<sequence>MGDSADHRIACGIGMFEGPFLRPIGHDGPAVLNGPEFASAFRFGSQRAGFRRNRRRRPVCRRVGLQFELVRGWL</sequence>